<feature type="binding site" evidence="9">
    <location>
        <position position="44"/>
    </location>
    <ligand>
        <name>ATP</name>
        <dbReference type="ChEBI" id="CHEBI:30616"/>
    </ligand>
</feature>
<comment type="catalytic activity">
    <reaction evidence="8">
        <text>(7R,8S)-8-amino-7-(carboxyamino)nonanoate + ATP = (4R,5S)-dethiobiotin + ADP + phosphate + H(+)</text>
        <dbReference type="Rhea" id="RHEA:63684"/>
        <dbReference type="ChEBI" id="CHEBI:15378"/>
        <dbReference type="ChEBI" id="CHEBI:30616"/>
        <dbReference type="ChEBI" id="CHEBI:43474"/>
        <dbReference type="ChEBI" id="CHEBI:149470"/>
        <dbReference type="ChEBI" id="CHEBI:149473"/>
        <dbReference type="ChEBI" id="CHEBI:456216"/>
    </reaction>
</comment>
<evidence type="ECO:0000256" key="8">
    <source>
        <dbReference type="ARBA" id="ARBA00047386"/>
    </source>
</evidence>
<keyword evidence="5 9" id="KW-0093">Biotin biosynthesis</keyword>
<keyword evidence="3 9" id="KW-0479">Metal-binding</keyword>
<feature type="binding site" evidence="9">
    <location>
        <position position="17"/>
    </location>
    <ligand>
        <name>Mg(2+)</name>
        <dbReference type="ChEBI" id="CHEBI:18420"/>
    </ligand>
</feature>
<dbReference type="NCBIfam" id="TIGR00347">
    <property type="entry name" value="bioD"/>
    <property type="match status" value="1"/>
</dbReference>
<comment type="similarity">
    <text evidence="9">Belongs to the dethiobiotin synthetase family.</text>
</comment>
<dbReference type="GO" id="GO:0005829">
    <property type="term" value="C:cytosol"/>
    <property type="evidence" value="ECO:0007669"/>
    <property type="project" value="TreeGrafter"/>
</dbReference>
<evidence type="ECO:0000256" key="5">
    <source>
        <dbReference type="ARBA" id="ARBA00022756"/>
    </source>
</evidence>
<keyword evidence="6 9" id="KW-0067">ATP-binding</keyword>
<dbReference type="InterPro" id="IPR027417">
    <property type="entry name" value="P-loop_NTPase"/>
</dbReference>
<dbReference type="GO" id="GO:0004141">
    <property type="term" value="F:dethiobiotin synthase activity"/>
    <property type="evidence" value="ECO:0007669"/>
    <property type="project" value="UniProtKB-UniRule"/>
</dbReference>
<evidence type="ECO:0000256" key="9">
    <source>
        <dbReference type="HAMAP-Rule" id="MF_00336"/>
    </source>
</evidence>
<dbReference type="EMBL" id="PKRU02000006">
    <property type="protein sequence ID" value="RPD37641.1"/>
    <property type="molecule type" value="Genomic_DNA"/>
</dbReference>
<dbReference type="CDD" id="cd03109">
    <property type="entry name" value="DTBS"/>
    <property type="match status" value="1"/>
</dbReference>
<keyword evidence="4 9" id="KW-0547">Nucleotide-binding</keyword>
<keyword evidence="7 9" id="KW-0460">Magnesium</keyword>
<accession>A0A424FN98</accession>
<evidence type="ECO:0000256" key="7">
    <source>
        <dbReference type="ARBA" id="ARBA00022842"/>
    </source>
</evidence>
<comment type="function">
    <text evidence="9">Catalyzes a mechanistically unusual reaction, the ATP-dependent insertion of CO2 between the N7 and N8 nitrogen atoms of 7,8-diaminopelargonic acid (DAPA, also called 7,8-diammoniononanoate) to form a ureido ring.</text>
</comment>
<evidence type="ECO:0000313" key="11">
    <source>
        <dbReference type="Proteomes" id="UP000236895"/>
    </source>
</evidence>
<dbReference type="Gene3D" id="3.40.50.300">
    <property type="entry name" value="P-loop containing nucleotide triphosphate hydrolases"/>
    <property type="match status" value="1"/>
</dbReference>
<comment type="subunit">
    <text evidence="9">Homodimer.</text>
</comment>
<organism evidence="10 11">
    <name type="scientific">Candidatus Liberibacter solanacearum</name>
    <dbReference type="NCBI Taxonomy" id="556287"/>
    <lineage>
        <taxon>Bacteria</taxon>
        <taxon>Pseudomonadati</taxon>
        <taxon>Pseudomonadota</taxon>
        <taxon>Alphaproteobacteria</taxon>
        <taxon>Hyphomicrobiales</taxon>
        <taxon>Rhizobiaceae</taxon>
        <taxon>Liberibacter</taxon>
    </lineage>
</organism>
<name>A0A424FN98_9HYPH</name>
<comment type="pathway">
    <text evidence="9">Cofactor biosynthesis; biotin biosynthesis; biotin from 7,8-diaminononanoate: step 1/2.</text>
</comment>
<dbReference type="GO" id="GO:0005524">
    <property type="term" value="F:ATP binding"/>
    <property type="evidence" value="ECO:0007669"/>
    <property type="project" value="UniProtKB-UniRule"/>
</dbReference>
<feature type="binding site" evidence="9">
    <location>
        <position position="100"/>
    </location>
    <ligand>
        <name>Mg(2+)</name>
        <dbReference type="ChEBI" id="CHEBI:18420"/>
    </ligand>
</feature>
<comment type="caution">
    <text evidence="10">The sequence shown here is derived from an EMBL/GenBank/DDBJ whole genome shotgun (WGS) entry which is preliminary data.</text>
</comment>
<comment type="subcellular location">
    <subcellularLocation>
        <location evidence="9">Cytoplasm</location>
    </subcellularLocation>
</comment>
<proteinExistence type="inferred from homology"/>
<comment type="cofactor">
    <cofactor evidence="9">
        <name>Mg(2+)</name>
        <dbReference type="ChEBI" id="CHEBI:18420"/>
    </cofactor>
</comment>
<evidence type="ECO:0000256" key="3">
    <source>
        <dbReference type="ARBA" id="ARBA00022723"/>
    </source>
</evidence>
<comment type="caution">
    <text evidence="9">Lacks conserved residue(s) required for the propagation of feature annotation.</text>
</comment>
<protein>
    <recommendedName>
        <fullName evidence="9">ATP-dependent dethiobiotin synthetase BioD</fullName>
        <ecNumber evidence="9">6.3.3.3</ecNumber>
    </recommendedName>
    <alternativeName>
        <fullName evidence="9">DTB synthetase</fullName>
        <shortName evidence="9">DTBS</shortName>
    </alternativeName>
    <alternativeName>
        <fullName evidence="9">Dethiobiotin synthase</fullName>
    </alternativeName>
</protein>
<evidence type="ECO:0000313" key="10">
    <source>
        <dbReference type="EMBL" id="RPD37641.1"/>
    </source>
</evidence>
<evidence type="ECO:0000256" key="6">
    <source>
        <dbReference type="ARBA" id="ARBA00022840"/>
    </source>
</evidence>
<dbReference type="GO" id="GO:0000287">
    <property type="term" value="F:magnesium ion binding"/>
    <property type="evidence" value="ECO:0007669"/>
    <property type="project" value="UniProtKB-UniRule"/>
</dbReference>
<dbReference type="UniPathway" id="UPA00078">
    <property type="reaction ID" value="UER00161"/>
</dbReference>
<sequence>MNLRLVVTGTDTSVGKTIFSSALVHALNAYYWKPIQAGMKEKTDSEIVQEIGRVPQSHIIPEKWKLKTPASPHLSAEIDGVIIDPKTIDPPQLNHPIIIEGAGGLLVPLTTKYLFIDLIERWKFPTILCARTSLGTINHTLLSLEALRHRNIKVLGVAFIGDSMPKVEKTITKIGQIPYLGRMPKIDPMDPDILHQKFHKNFAQSLLKKNFYE</sequence>
<dbReference type="Proteomes" id="UP000236895">
    <property type="component" value="Unassembled WGS sequence"/>
</dbReference>
<dbReference type="AlphaFoldDB" id="A0A424FN98"/>
<dbReference type="PANTHER" id="PTHR43210:SF2">
    <property type="entry name" value="ATP-DEPENDENT DETHIOBIOTIN SYNTHETASE BIOD 2"/>
    <property type="match status" value="1"/>
</dbReference>
<dbReference type="Pfam" id="PF13500">
    <property type="entry name" value="AAA_26"/>
    <property type="match status" value="1"/>
</dbReference>
<evidence type="ECO:0000256" key="2">
    <source>
        <dbReference type="ARBA" id="ARBA00022598"/>
    </source>
</evidence>
<feature type="binding site" evidence="9">
    <location>
        <begin position="184"/>
        <end position="186"/>
    </location>
    <ligand>
        <name>ATP</name>
        <dbReference type="ChEBI" id="CHEBI:30616"/>
    </ligand>
</feature>
<evidence type="ECO:0000256" key="1">
    <source>
        <dbReference type="ARBA" id="ARBA00022490"/>
    </source>
</evidence>
<dbReference type="PIRSF" id="PIRSF006755">
    <property type="entry name" value="DTB_synth"/>
    <property type="match status" value="1"/>
</dbReference>
<reference evidence="10 11" key="1">
    <citation type="submission" date="2018-11" db="EMBL/GenBank/DDBJ databases">
        <title>Genome Analysis of Haplotype D of Candidatus Liberibacter Solanacearum.</title>
        <authorList>
            <person name="Katsir L."/>
            <person name="Ruan Z."/>
            <person name="Santos Garcia D."/>
            <person name="Piasezky A."/>
            <person name="Jiang J."/>
            <person name="Sela N."/>
            <person name="Freilich S."/>
            <person name="Bahar O."/>
        </authorList>
    </citation>
    <scope>NUCLEOTIDE SEQUENCE [LARGE SCALE GENOMIC DNA]</scope>
    <source>
        <strain evidence="11">haplotype D1</strain>
    </source>
</reference>
<feature type="binding site" evidence="9">
    <location>
        <position position="44"/>
    </location>
    <ligand>
        <name>Mg(2+)</name>
        <dbReference type="ChEBI" id="CHEBI:18420"/>
    </ligand>
</feature>
<dbReference type="SUPFAM" id="SSF52540">
    <property type="entry name" value="P-loop containing nucleoside triphosphate hydrolases"/>
    <property type="match status" value="1"/>
</dbReference>
<dbReference type="RefSeq" id="WP_103847016.1">
    <property type="nucleotide sequence ID" value="NZ_PKRU02000006.1"/>
</dbReference>
<dbReference type="InterPro" id="IPR004472">
    <property type="entry name" value="DTB_synth_BioD"/>
</dbReference>
<keyword evidence="1 9" id="KW-0963">Cytoplasm</keyword>
<feature type="binding site" evidence="9">
    <location>
        <begin position="13"/>
        <end position="18"/>
    </location>
    <ligand>
        <name>ATP</name>
        <dbReference type="ChEBI" id="CHEBI:30616"/>
    </ligand>
</feature>
<dbReference type="GO" id="GO:0009102">
    <property type="term" value="P:biotin biosynthetic process"/>
    <property type="evidence" value="ECO:0007669"/>
    <property type="project" value="UniProtKB-UniRule"/>
</dbReference>
<dbReference type="PANTHER" id="PTHR43210">
    <property type="entry name" value="DETHIOBIOTIN SYNTHETASE"/>
    <property type="match status" value="1"/>
</dbReference>
<dbReference type="HAMAP" id="MF_00336">
    <property type="entry name" value="BioD"/>
    <property type="match status" value="1"/>
</dbReference>
<gene>
    <name evidence="9 10" type="primary">bioD</name>
    <name evidence="10" type="ORF">C0030_001380</name>
</gene>
<feature type="active site" evidence="9">
    <location>
        <position position="33"/>
    </location>
</feature>
<feature type="binding site" evidence="9">
    <location>
        <begin position="100"/>
        <end position="103"/>
    </location>
    <ligand>
        <name>ATP</name>
        <dbReference type="ChEBI" id="CHEBI:30616"/>
    </ligand>
</feature>
<comment type="catalytic activity">
    <reaction evidence="9">
        <text>(7R,8S)-7,8-diammoniononanoate + CO2 + ATP = (4R,5S)-dethiobiotin + ADP + phosphate + 3 H(+)</text>
        <dbReference type="Rhea" id="RHEA:15805"/>
        <dbReference type="ChEBI" id="CHEBI:15378"/>
        <dbReference type="ChEBI" id="CHEBI:16526"/>
        <dbReference type="ChEBI" id="CHEBI:30616"/>
        <dbReference type="ChEBI" id="CHEBI:43474"/>
        <dbReference type="ChEBI" id="CHEBI:149469"/>
        <dbReference type="ChEBI" id="CHEBI:149473"/>
        <dbReference type="ChEBI" id="CHEBI:456216"/>
        <dbReference type="EC" id="6.3.3.3"/>
    </reaction>
</comment>
<dbReference type="EC" id="6.3.3.3" evidence="9"/>
<keyword evidence="2 9" id="KW-0436">Ligase</keyword>
<evidence type="ECO:0000256" key="4">
    <source>
        <dbReference type="ARBA" id="ARBA00022741"/>
    </source>
</evidence>